<comment type="catalytic activity">
    <reaction evidence="4">
        <text>a 2'-deoxyribonucleoside 5'-triphosphate + H2O = a 2'-deoxyribonucleoside 5'-phosphate + diphosphate + H(+)</text>
        <dbReference type="Rhea" id="RHEA:44644"/>
        <dbReference type="ChEBI" id="CHEBI:15377"/>
        <dbReference type="ChEBI" id="CHEBI:15378"/>
        <dbReference type="ChEBI" id="CHEBI:33019"/>
        <dbReference type="ChEBI" id="CHEBI:61560"/>
        <dbReference type="ChEBI" id="CHEBI:65317"/>
        <dbReference type="EC" id="3.6.1.9"/>
    </reaction>
</comment>
<dbReference type="Proteomes" id="UP000007383">
    <property type="component" value="Chromosome"/>
</dbReference>
<dbReference type="STRING" id="889378.Spiaf_1985"/>
<dbReference type="AlphaFoldDB" id="H9UKJ2"/>
<dbReference type="HAMAP" id="MF_00528">
    <property type="entry name" value="Maf"/>
    <property type="match status" value="1"/>
</dbReference>
<comment type="function">
    <text evidence="4">Nucleoside triphosphate pyrophosphatase. May have a dual role in cell division arrest and in preventing the incorporation of modified nucleotides into cellular nucleic acids.</text>
</comment>
<evidence type="ECO:0000256" key="2">
    <source>
        <dbReference type="ARBA" id="ARBA00022801"/>
    </source>
</evidence>
<comment type="subcellular location">
    <subcellularLocation>
        <location evidence="4">Cytoplasm</location>
    </subcellularLocation>
</comment>
<dbReference type="GO" id="GO:0005737">
    <property type="term" value="C:cytoplasm"/>
    <property type="evidence" value="ECO:0007669"/>
    <property type="project" value="UniProtKB-SubCell"/>
</dbReference>
<dbReference type="InterPro" id="IPR003697">
    <property type="entry name" value="Maf-like"/>
</dbReference>
<evidence type="ECO:0000256" key="3">
    <source>
        <dbReference type="ARBA" id="ARBA00023080"/>
    </source>
</evidence>
<proteinExistence type="inferred from homology"/>
<gene>
    <name evidence="5" type="ordered locus">Spiaf_1985</name>
</gene>
<evidence type="ECO:0000313" key="5">
    <source>
        <dbReference type="EMBL" id="AFG38035.1"/>
    </source>
</evidence>
<dbReference type="RefSeq" id="WP_014456018.1">
    <property type="nucleotide sequence ID" value="NC_017098.1"/>
</dbReference>
<dbReference type="eggNOG" id="COG0424">
    <property type="taxonomic scope" value="Bacteria"/>
</dbReference>
<dbReference type="PATRIC" id="fig|889378.3.peg.1971"/>
<comment type="cofactor">
    <cofactor evidence="1 4">
        <name>a divalent metal cation</name>
        <dbReference type="ChEBI" id="CHEBI:60240"/>
    </cofactor>
</comment>
<dbReference type="PANTHER" id="PTHR43213:SF5">
    <property type="entry name" value="BIFUNCTIONAL DTTP_UTP PYROPHOSPHATASE_METHYLTRANSFERASE PROTEIN-RELATED"/>
    <property type="match status" value="1"/>
</dbReference>
<dbReference type="OrthoDB" id="9807767at2"/>
<evidence type="ECO:0000256" key="1">
    <source>
        <dbReference type="ARBA" id="ARBA00001968"/>
    </source>
</evidence>
<dbReference type="HOGENOM" id="CLU_040416_2_2_12"/>
<comment type="catalytic activity">
    <reaction evidence="4">
        <text>a ribonucleoside 5'-triphosphate + H2O = a ribonucleoside 5'-phosphate + diphosphate + H(+)</text>
        <dbReference type="Rhea" id="RHEA:23996"/>
        <dbReference type="ChEBI" id="CHEBI:15377"/>
        <dbReference type="ChEBI" id="CHEBI:15378"/>
        <dbReference type="ChEBI" id="CHEBI:33019"/>
        <dbReference type="ChEBI" id="CHEBI:58043"/>
        <dbReference type="ChEBI" id="CHEBI:61557"/>
        <dbReference type="EC" id="3.6.1.9"/>
    </reaction>
</comment>
<dbReference type="CDD" id="cd00555">
    <property type="entry name" value="Maf"/>
    <property type="match status" value="1"/>
</dbReference>
<name>H9UKJ2_SPIAZ</name>
<evidence type="ECO:0000313" key="6">
    <source>
        <dbReference type="Proteomes" id="UP000007383"/>
    </source>
</evidence>
<dbReference type="NCBIfam" id="TIGR00172">
    <property type="entry name" value="maf"/>
    <property type="match status" value="1"/>
</dbReference>
<feature type="active site" description="Proton acceptor" evidence="4">
    <location>
        <position position="77"/>
    </location>
</feature>
<protein>
    <recommendedName>
        <fullName evidence="4">Nucleoside triphosphate pyrophosphatase</fullName>
        <ecNumber evidence="4">3.6.1.9</ecNumber>
    </recommendedName>
    <alternativeName>
        <fullName evidence="4">Nucleotide pyrophosphatase</fullName>
        <shortName evidence="4">Nucleotide PPase</shortName>
    </alternativeName>
</protein>
<dbReference type="PANTHER" id="PTHR43213">
    <property type="entry name" value="BIFUNCTIONAL DTTP/UTP PYROPHOSPHATASE/METHYLTRANSFERASE PROTEIN-RELATED"/>
    <property type="match status" value="1"/>
</dbReference>
<reference evidence="6" key="1">
    <citation type="journal article" date="2013" name="Stand. Genomic Sci.">
        <title>Complete genome sequence of the halophilic bacterium Spirochaeta africana type strain (Z-7692(T)) from the alkaline Lake Magadi in the East African Rift.</title>
        <authorList>
            <person name="Liolos K."/>
            <person name="Abt B."/>
            <person name="Scheuner C."/>
            <person name="Teshima H."/>
            <person name="Held B."/>
            <person name="Lapidus A."/>
            <person name="Nolan M."/>
            <person name="Lucas S."/>
            <person name="Deshpande S."/>
            <person name="Cheng J.F."/>
            <person name="Tapia R."/>
            <person name="Goodwin L.A."/>
            <person name="Pitluck S."/>
            <person name="Pagani I."/>
            <person name="Ivanova N."/>
            <person name="Mavromatis K."/>
            <person name="Mikhailova N."/>
            <person name="Huntemann M."/>
            <person name="Pati A."/>
            <person name="Chen A."/>
            <person name="Palaniappan K."/>
            <person name="Land M."/>
            <person name="Rohde M."/>
            <person name="Tindall B.J."/>
            <person name="Detter J.C."/>
            <person name="Goker M."/>
            <person name="Bristow J."/>
            <person name="Eisen J.A."/>
            <person name="Markowitz V."/>
            <person name="Hugenholtz P."/>
            <person name="Woyke T."/>
            <person name="Klenk H.P."/>
            <person name="Kyrpides N.C."/>
        </authorList>
    </citation>
    <scope>NUCLEOTIDE SEQUENCE</scope>
    <source>
        <strain evidence="6">ATCC 700263 / DSM 8902 / Z-7692</strain>
    </source>
</reference>
<organism evidence="5 6">
    <name type="scientific">Spirochaeta africana (strain ATCC 700263 / DSM 8902 / Z-7692)</name>
    <dbReference type="NCBI Taxonomy" id="889378"/>
    <lineage>
        <taxon>Bacteria</taxon>
        <taxon>Pseudomonadati</taxon>
        <taxon>Spirochaetota</taxon>
        <taxon>Spirochaetia</taxon>
        <taxon>Spirochaetales</taxon>
        <taxon>Spirochaetaceae</taxon>
        <taxon>Spirochaeta</taxon>
    </lineage>
</organism>
<dbReference type="InterPro" id="IPR029001">
    <property type="entry name" value="ITPase-like_fam"/>
</dbReference>
<keyword evidence="6" id="KW-1185">Reference proteome</keyword>
<dbReference type="GO" id="GO:0047429">
    <property type="term" value="F:nucleoside triphosphate diphosphatase activity"/>
    <property type="evidence" value="ECO:0007669"/>
    <property type="project" value="UniProtKB-EC"/>
</dbReference>
<dbReference type="EC" id="3.6.1.9" evidence="4"/>
<accession>H9UKJ2</accession>
<dbReference type="SUPFAM" id="SSF52972">
    <property type="entry name" value="ITPase-like"/>
    <property type="match status" value="1"/>
</dbReference>
<keyword evidence="4" id="KW-0963">Cytoplasm</keyword>
<evidence type="ECO:0000256" key="4">
    <source>
        <dbReference type="HAMAP-Rule" id="MF_00528"/>
    </source>
</evidence>
<dbReference type="Pfam" id="PF02545">
    <property type="entry name" value="Maf"/>
    <property type="match status" value="1"/>
</dbReference>
<dbReference type="EMBL" id="CP003282">
    <property type="protein sequence ID" value="AFG38035.1"/>
    <property type="molecule type" value="Genomic_DNA"/>
</dbReference>
<sequence length="203" mass="21773">MNEPPEIILASQSPQRSRLLQQLGLRFHVDPVPTDEQIAPGSSPEQAVCELALQKAAAYRAARDLPRNDRRILLTADTVVTIDGDILGKPADRRQAAAFLARLSGRRHTVYTGVHLSISGAAAGSGITFADAADVCIRTLDTTEIEHYLELAEWDGAAGGYRIQGVGGALVERIEGAYPTVVGLPIHRIYGMVWQIVAGGLVL</sequence>
<comment type="caution">
    <text evidence="4">Lacks conserved residue(s) required for the propagation of feature annotation.</text>
</comment>
<keyword evidence="3 4" id="KW-0546">Nucleotide metabolism</keyword>
<dbReference type="GO" id="GO:0009117">
    <property type="term" value="P:nucleotide metabolic process"/>
    <property type="evidence" value="ECO:0007669"/>
    <property type="project" value="UniProtKB-KW"/>
</dbReference>
<dbReference type="Gene3D" id="3.90.950.10">
    <property type="match status" value="1"/>
</dbReference>
<keyword evidence="2 4" id="KW-0378">Hydrolase</keyword>
<dbReference type="PIRSF" id="PIRSF006305">
    <property type="entry name" value="Maf"/>
    <property type="match status" value="1"/>
</dbReference>
<dbReference type="KEGG" id="sfc:Spiaf_1985"/>
<comment type="similarity">
    <text evidence="4">Belongs to the Maf family.</text>
</comment>